<proteinExistence type="predicted"/>
<comment type="caution">
    <text evidence="2">The sequence shown here is derived from an EMBL/GenBank/DDBJ whole genome shotgun (WGS) entry which is preliminary data.</text>
</comment>
<evidence type="ECO:0008006" key="4">
    <source>
        <dbReference type="Google" id="ProtNLM"/>
    </source>
</evidence>
<reference evidence="2 3" key="1">
    <citation type="submission" date="2022-09" db="EMBL/GenBank/DDBJ databases">
        <authorList>
            <person name="Palmer J.M."/>
        </authorList>
    </citation>
    <scope>NUCLEOTIDE SEQUENCE [LARGE SCALE GENOMIC DNA]</scope>
    <source>
        <strain evidence="2 3">DSM 7382</strain>
    </source>
</reference>
<keyword evidence="3" id="KW-1185">Reference proteome</keyword>
<feature type="chain" id="PRO_5044013000" description="Secreted protein" evidence="1">
    <location>
        <begin position="28"/>
        <end position="68"/>
    </location>
</feature>
<accession>A0AAW0GF81</accession>
<dbReference type="AlphaFoldDB" id="A0AAW0GF81"/>
<organism evidence="2 3">
    <name type="scientific">Cerrena zonata</name>
    <dbReference type="NCBI Taxonomy" id="2478898"/>
    <lineage>
        <taxon>Eukaryota</taxon>
        <taxon>Fungi</taxon>
        <taxon>Dikarya</taxon>
        <taxon>Basidiomycota</taxon>
        <taxon>Agaricomycotina</taxon>
        <taxon>Agaricomycetes</taxon>
        <taxon>Polyporales</taxon>
        <taxon>Cerrenaceae</taxon>
        <taxon>Cerrena</taxon>
    </lineage>
</organism>
<evidence type="ECO:0000256" key="1">
    <source>
        <dbReference type="SAM" id="SignalP"/>
    </source>
</evidence>
<protein>
    <recommendedName>
        <fullName evidence="4">Secreted protein</fullName>
    </recommendedName>
</protein>
<feature type="signal peptide" evidence="1">
    <location>
        <begin position="1"/>
        <end position="27"/>
    </location>
</feature>
<dbReference type="Proteomes" id="UP001385951">
    <property type="component" value="Unassembled WGS sequence"/>
</dbReference>
<dbReference type="EMBL" id="JASBNA010000007">
    <property type="protein sequence ID" value="KAK7689810.1"/>
    <property type="molecule type" value="Genomic_DNA"/>
</dbReference>
<gene>
    <name evidence="2" type="ORF">QCA50_006449</name>
</gene>
<sequence length="68" mass="7508">MHFNHASLAFTCSLGGLFLGWPVLVSATGPDVQRDDVRPRSPHPCILCHRKRPKDPAWVPLLIPNPGN</sequence>
<keyword evidence="1" id="KW-0732">Signal</keyword>
<evidence type="ECO:0000313" key="2">
    <source>
        <dbReference type="EMBL" id="KAK7689810.1"/>
    </source>
</evidence>
<name>A0AAW0GF81_9APHY</name>
<evidence type="ECO:0000313" key="3">
    <source>
        <dbReference type="Proteomes" id="UP001385951"/>
    </source>
</evidence>